<keyword evidence="2" id="KW-0798">TonB box</keyword>
<evidence type="ECO:0000259" key="3">
    <source>
        <dbReference type="Pfam" id="PF00593"/>
    </source>
</evidence>
<dbReference type="Proteomes" id="UP001302222">
    <property type="component" value="Unassembled WGS sequence"/>
</dbReference>
<dbReference type="EMBL" id="JAYGIM010000019">
    <property type="protein sequence ID" value="MEA5429286.1"/>
    <property type="molecule type" value="Genomic_DNA"/>
</dbReference>
<dbReference type="NCBIfam" id="TIGR04057">
    <property type="entry name" value="SusC_RagA_signa"/>
    <property type="match status" value="1"/>
</dbReference>
<feature type="domain" description="TonB-dependent receptor plug" evidence="4">
    <location>
        <begin position="143"/>
        <end position="253"/>
    </location>
</feature>
<keyword evidence="1 2" id="KW-0472">Membrane</keyword>
<comment type="subcellular location">
    <subcellularLocation>
        <location evidence="1">Cell outer membrane</location>
        <topology evidence="1">Multi-pass membrane protein</topology>
    </subcellularLocation>
</comment>
<dbReference type="SUPFAM" id="SSF56935">
    <property type="entry name" value="Porins"/>
    <property type="match status" value="1"/>
</dbReference>
<dbReference type="InterPro" id="IPR037066">
    <property type="entry name" value="Plug_dom_sf"/>
</dbReference>
<evidence type="ECO:0000313" key="6">
    <source>
        <dbReference type="Proteomes" id="UP001302222"/>
    </source>
</evidence>
<dbReference type="InterPro" id="IPR039426">
    <property type="entry name" value="TonB-dep_rcpt-like"/>
</dbReference>
<organism evidence="5 6">
    <name type="scientific">Arcicella lustrica</name>
    <dbReference type="NCBI Taxonomy" id="2984196"/>
    <lineage>
        <taxon>Bacteria</taxon>
        <taxon>Pseudomonadati</taxon>
        <taxon>Bacteroidota</taxon>
        <taxon>Cytophagia</taxon>
        <taxon>Cytophagales</taxon>
        <taxon>Flectobacillaceae</taxon>
        <taxon>Arcicella</taxon>
    </lineage>
</organism>
<dbReference type="SUPFAM" id="SSF49464">
    <property type="entry name" value="Carboxypeptidase regulatory domain-like"/>
    <property type="match status" value="1"/>
</dbReference>
<feature type="domain" description="TonB-dependent receptor-like beta-barrel" evidence="3">
    <location>
        <begin position="453"/>
        <end position="928"/>
    </location>
</feature>
<protein>
    <submittedName>
        <fullName evidence="5">TonB-dependent receptor</fullName>
    </submittedName>
</protein>
<dbReference type="InterPro" id="IPR012910">
    <property type="entry name" value="Plug_dom"/>
</dbReference>
<dbReference type="InterPro" id="IPR023996">
    <property type="entry name" value="TonB-dep_OMP_SusC/RagA"/>
</dbReference>
<name>A0ABU5SPR0_9BACT</name>
<dbReference type="Pfam" id="PF13715">
    <property type="entry name" value="CarbopepD_reg_2"/>
    <property type="match status" value="1"/>
</dbReference>
<gene>
    <name evidence="5" type="ORF">VB798_22025</name>
</gene>
<comment type="caution">
    <text evidence="5">The sequence shown here is derived from an EMBL/GenBank/DDBJ whole genome shotgun (WGS) entry which is preliminary data.</text>
</comment>
<keyword evidence="1" id="KW-0812">Transmembrane</keyword>
<dbReference type="InterPro" id="IPR000531">
    <property type="entry name" value="Beta-barrel_TonB"/>
</dbReference>
<reference evidence="5 6" key="1">
    <citation type="submission" date="2023-12" db="EMBL/GenBank/DDBJ databases">
        <title>Novel species of the genus Arcicella isolated from rivers.</title>
        <authorList>
            <person name="Lu H."/>
        </authorList>
    </citation>
    <scope>NUCLEOTIDE SEQUENCE [LARGE SCALE GENOMIC DNA]</scope>
    <source>
        <strain evidence="5 6">DC25W</strain>
    </source>
</reference>
<evidence type="ECO:0000259" key="4">
    <source>
        <dbReference type="Pfam" id="PF07715"/>
    </source>
</evidence>
<keyword evidence="1" id="KW-0813">Transport</keyword>
<dbReference type="RefSeq" id="WP_323689408.1">
    <property type="nucleotide sequence ID" value="NZ_JAYGIM010000019.1"/>
</dbReference>
<dbReference type="Pfam" id="PF07715">
    <property type="entry name" value="Plug"/>
    <property type="match status" value="1"/>
</dbReference>
<keyword evidence="1" id="KW-0998">Cell outer membrane</keyword>
<dbReference type="InterPro" id="IPR023997">
    <property type="entry name" value="TonB-dep_OMP_SusC/RagA_CS"/>
</dbReference>
<dbReference type="InterPro" id="IPR008969">
    <property type="entry name" value="CarboxyPept-like_regulatory"/>
</dbReference>
<evidence type="ECO:0000256" key="1">
    <source>
        <dbReference type="PROSITE-ProRule" id="PRU01360"/>
    </source>
</evidence>
<dbReference type="PROSITE" id="PS52016">
    <property type="entry name" value="TONB_DEPENDENT_REC_3"/>
    <property type="match status" value="1"/>
</dbReference>
<evidence type="ECO:0000313" key="5">
    <source>
        <dbReference type="EMBL" id="MEA5429286.1"/>
    </source>
</evidence>
<evidence type="ECO:0000256" key="2">
    <source>
        <dbReference type="RuleBase" id="RU003357"/>
    </source>
</evidence>
<dbReference type="Gene3D" id="2.60.40.1120">
    <property type="entry name" value="Carboxypeptidase-like, regulatory domain"/>
    <property type="match status" value="1"/>
</dbReference>
<keyword evidence="5" id="KW-0675">Receptor</keyword>
<sequence length="1070" mass="118700">MKATNDLTKRFTNMKIDKLQFVHTFYHTRGMYLIMLLITLLCSQQAFSQEVVVQGKVLDEDKQTMAGASIIEVGYTQNGTTTDGKGYFKFTLRGKSKTIQVRSVGYISKEIKVDGQKPLTIALEPDTKGLEEVIVVGFAKQKKITNTGAVSSINAAVIRSIPTTNIANTLSGRLPGFFSQQRSGQPGNNAVDFYIRGSNSLGNRDVRPLIIVDDIEYTYDQVQQLNPEEIENISILKDASSTAIYGIRGANGVLVITTRRGISGTPRINVTAEYGSQNTIRLPTYMDSYTTAMLNNEARVNDNNVLSSAPIALEFSDRDIQLFKDGTDPYGHPNVNWVDAVLNKSAPQYKANIDISGGGNLIKYFVSAGVYSQDGMVKNFTPAGSDIYNNFFYNKTNFRSNLDITPTKTLKLRFDINGRFATTNRPNGFNANTTNSNQGIMFELSQYNYSAPYYSALQNPNGSYGYGVYKATGGGGIASTNLINELTNGGYYRTYNNDLNIVVGAEQQLEFITKGLSIKGNLSYASAVQDSRNLLRNYSSLPSFNYNQTTGIYTPKSTVVRYPIYSLSAPNNSFNSTVILQGMLNYARTFGYHHVSSLLMYNRRTFVDRAVLPQNYLATTLRVGYDYQNKYIIELNVARNGNDLFQESNRYGVFPAVSVGYNLAEDAFFSRVFPVFDLFKIRASYGLVGSDNGISAPVLNQVYSTSGGGVATPNFGTSYSVHPYIREGALVNPNITWETERKTDIGIDVNMFKGKVNITADYFDNYRYNQLISQNATPLFIGQSIPQRNNGESVNRGFEVMVSYKGGNKNGLNYSIMGTFSYAKNKILYISEAPDYPYLAQTGRQIGMDILYKWAGYYQLSDFDESGNVKAGVPAPTWSKVQPGDMKYVDLNNDGFITNADRTFASKPNLPTSTYGLNLGLSYKGLSFSALVQGAYDYTVRVIGEGSDAFYGNIVPWHIQRWTSSTSETATFPRMGLNASVNNSSFTTASDFWNADASYIRLRSVEIAFQLPSKFFNNSIVKSTRFYISGYNLLNVNNMSKFQQDAEVSNGYGNAYPNTRNFNLGVQVGF</sequence>
<proteinExistence type="inferred from homology"/>
<comment type="similarity">
    <text evidence="1 2">Belongs to the TonB-dependent receptor family.</text>
</comment>
<keyword evidence="6" id="KW-1185">Reference proteome</keyword>
<accession>A0ABU5SPR0</accession>
<keyword evidence="1" id="KW-1134">Transmembrane beta strand</keyword>
<dbReference type="Pfam" id="PF00593">
    <property type="entry name" value="TonB_dep_Rec_b-barrel"/>
    <property type="match status" value="1"/>
</dbReference>
<dbReference type="Gene3D" id="2.170.130.10">
    <property type="entry name" value="TonB-dependent receptor, plug domain"/>
    <property type="match status" value="1"/>
</dbReference>
<dbReference type="NCBIfam" id="TIGR04056">
    <property type="entry name" value="OMP_RagA_SusC"/>
    <property type="match status" value="1"/>
</dbReference>